<sequence>MSRDEIFRVLTDNILKVLPDVKADMVRPDRQLKELGANSIDRMDIVMGTIEDLRIKVPVTELGTAKDIGSLLAVLERYGTTGPR</sequence>
<dbReference type="Gene3D" id="1.10.1200.10">
    <property type="entry name" value="ACP-like"/>
    <property type="match status" value="1"/>
</dbReference>
<name>A0A1Z2TJM2_9BACT</name>
<dbReference type="InterPro" id="IPR036736">
    <property type="entry name" value="ACP-like_sf"/>
</dbReference>
<evidence type="ECO:0000259" key="1">
    <source>
        <dbReference type="PROSITE" id="PS50075"/>
    </source>
</evidence>
<dbReference type="SMR" id="A0A1Z2TJM2"/>
<feature type="domain" description="Carrier" evidence="1">
    <location>
        <begin position="1"/>
        <end position="79"/>
    </location>
</feature>
<evidence type="ECO:0000313" key="2">
    <source>
        <dbReference type="EMBL" id="ASA76637.1"/>
    </source>
</evidence>
<protein>
    <submittedName>
        <fullName evidence="2">Acyl carrier protein</fullName>
    </submittedName>
</protein>
<dbReference type="InterPro" id="IPR009081">
    <property type="entry name" value="PP-bd_ACP"/>
</dbReference>
<dbReference type="EMBL" id="KY765914">
    <property type="protein sequence ID" value="ASA76637.1"/>
    <property type="molecule type" value="Genomic_DNA"/>
</dbReference>
<accession>A0A1Z2TJM2</accession>
<dbReference type="SUPFAM" id="SSF47336">
    <property type="entry name" value="ACP-like"/>
    <property type="match status" value="1"/>
</dbReference>
<organism evidence="2">
    <name type="scientific">Pyxidicoccus sp. MCy9557</name>
    <dbReference type="NCBI Taxonomy" id="2012863"/>
    <lineage>
        <taxon>Bacteria</taxon>
        <taxon>Pseudomonadati</taxon>
        <taxon>Myxococcota</taxon>
        <taxon>Myxococcia</taxon>
        <taxon>Myxococcales</taxon>
        <taxon>Cystobacterineae</taxon>
        <taxon>Myxococcaceae</taxon>
        <taxon>Pyxidicoccus</taxon>
    </lineage>
</organism>
<gene>
    <name evidence="2" type="primary">pyxK</name>
</gene>
<dbReference type="AlphaFoldDB" id="A0A1Z2TJM2"/>
<proteinExistence type="predicted"/>
<reference evidence="2" key="1">
    <citation type="journal article" date="2017" name="Angew. Chem. Int. Ed. Engl.">
        <title>Pyxipyrrolones: Novel cytotoxic myxobacterial metabolites. Structure elucidation and biosynthesis proposal.</title>
        <authorList>
            <person name="Kjaerulff L."/>
            <person name="Raju R."/>
            <person name="Panter F."/>
            <person name="Scheid U."/>
            <person name="Garcia R."/>
            <person name="Herrmann J."/>
            <person name="Muller R."/>
        </authorList>
    </citation>
    <scope>NUCLEOTIDE SEQUENCE</scope>
    <source>
        <strain evidence="2">MCy9557</strain>
    </source>
</reference>
<dbReference type="PROSITE" id="PS50075">
    <property type="entry name" value="CARRIER"/>
    <property type="match status" value="1"/>
</dbReference>
<dbReference type="Pfam" id="PF00550">
    <property type="entry name" value="PP-binding"/>
    <property type="match status" value="1"/>
</dbReference>